<dbReference type="InterPro" id="IPR035198">
    <property type="entry name" value="SU10_MCP"/>
</dbReference>
<dbReference type="Pfam" id="PF17236">
    <property type="entry name" value="SU10_MCP"/>
    <property type="match status" value="1"/>
</dbReference>
<gene>
    <name evidence="1" type="ORF">LCGC14_1806230</name>
</gene>
<sequence length="136" mass="14948">KKAFAEGSDEKWLFCSGIITEAIMSWALGKVEMHVSDETYGINILKWISPFGTLNIKTHKGLEKMGFDGTIAGGKAFIIDPSAIGYKHLEGRDTKLLPNRQGNGVDGQLDEYLTECGLWLRNEATHAVLEGVTSFT</sequence>
<evidence type="ECO:0000313" key="1">
    <source>
        <dbReference type="EMBL" id="KKM00261.1"/>
    </source>
</evidence>
<name>A0A0F9J2W9_9ZZZZ</name>
<dbReference type="EMBL" id="LAZR01017475">
    <property type="protein sequence ID" value="KKM00261.1"/>
    <property type="molecule type" value="Genomic_DNA"/>
</dbReference>
<feature type="non-terminal residue" evidence="1">
    <location>
        <position position="1"/>
    </location>
</feature>
<organism evidence="1">
    <name type="scientific">marine sediment metagenome</name>
    <dbReference type="NCBI Taxonomy" id="412755"/>
    <lineage>
        <taxon>unclassified sequences</taxon>
        <taxon>metagenomes</taxon>
        <taxon>ecological metagenomes</taxon>
    </lineage>
</organism>
<accession>A0A0F9J2W9</accession>
<comment type="caution">
    <text evidence="1">The sequence shown here is derived from an EMBL/GenBank/DDBJ whole genome shotgun (WGS) entry which is preliminary data.</text>
</comment>
<reference evidence="1" key="1">
    <citation type="journal article" date="2015" name="Nature">
        <title>Complex archaea that bridge the gap between prokaryotes and eukaryotes.</title>
        <authorList>
            <person name="Spang A."/>
            <person name="Saw J.H."/>
            <person name="Jorgensen S.L."/>
            <person name="Zaremba-Niedzwiedzka K."/>
            <person name="Martijn J."/>
            <person name="Lind A.E."/>
            <person name="van Eijk R."/>
            <person name="Schleper C."/>
            <person name="Guy L."/>
            <person name="Ettema T.J."/>
        </authorList>
    </citation>
    <scope>NUCLEOTIDE SEQUENCE</scope>
</reference>
<dbReference type="AlphaFoldDB" id="A0A0F9J2W9"/>
<protein>
    <recommendedName>
        <fullName evidence="2">Phage major capsid protein</fullName>
    </recommendedName>
</protein>
<evidence type="ECO:0008006" key="2">
    <source>
        <dbReference type="Google" id="ProtNLM"/>
    </source>
</evidence>
<proteinExistence type="predicted"/>